<keyword evidence="4" id="KW-0813">Transport</keyword>
<dbReference type="AlphaFoldDB" id="A0A6A6BF52"/>
<evidence type="ECO:0000256" key="16">
    <source>
        <dbReference type="SAM" id="SignalP"/>
    </source>
</evidence>
<dbReference type="RefSeq" id="XP_033398502.1">
    <property type="nucleotide sequence ID" value="XM_033544093.1"/>
</dbReference>
<dbReference type="PANTHER" id="PTHR15929">
    <property type="entry name" value="STORE-OPERATED CALCIUM ENTRY-ASSOCIATED REGULATORY FACTOR"/>
    <property type="match status" value="1"/>
</dbReference>
<name>A0A6A6BF52_9PEZI</name>
<evidence type="ECO:0000256" key="12">
    <source>
        <dbReference type="ARBA" id="ARBA00023136"/>
    </source>
</evidence>
<feature type="region of interest" description="Disordered" evidence="14">
    <location>
        <begin position="269"/>
        <end position="331"/>
    </location>
</feature>
<feature type="compositionally biased region" description="Low complexity" evidence="14">
    <location>
        <begin position="269"/>
        <end position="291"/>
    </location>
</feature>
<evidence type="ECO:0000256" key="2">
    <source>
        <dbReference type="ARBA" id="ARBA00006833"/>
    </source>
</evidence>
<keyword evidence="12 15" id="KW-0472">Membrane</keyword>
<dbReference type="GO" id="GO:0006816">
    <property type="term" value="P:calcium ion transport"/>
    <property type="evidence" value="ECO:0007669"/>
    <property type="project" value="UniProtKB-KW"/>
</dbReference>
<evidence type="ECO:0000256" key="7">
    <source>
        <dbReference type="ARBA" id="ARBA00022729"/>
    </source>
</evidence>
<dbReference type="OrthoDB" id="20303at2759"/>
<feature type="compositionally biased region" description="Gly residues" evidence="14">
    <location>
        <begin position="292"/>
        <end position="311"/>
    </location>
</feature>
<evidence type="ECO:0000256" key="10">
    <source>
        <dbReference type="ARBA" id="ARBA00022989"/>
    </source>
</evidence>
<keyword evidence="18" id="KW-1185">Reference proteome</keyword>
<feature type="chain" id="PRO_5025401848" description="Store-operated calcium entry-associated regulatory factor" evidence="16">
    <location>
        <begin position="19"/>
        <end position="331"/>
    </location>
</feature>
<evidence type="ECO:0000256" key="5">
    <source>
        <dbReference type="ARBA" id="ARBA00022568"/>
    </source>
</evidence>
<evidence type="ECO:0000256" key="1">
    <source>
        <dbReference type="ARBA" id="ARBA00004115"/>
    </source>
</evidence>
<keyword evidence="10 15" id="KW-1133">Transmembrane helix</keyword>
<protein>
    <recommendedName>
        <fullName evidence="3">Store-operated calcium entry-associated regulatory factor</fullName>
    </recommendedName>
    <alternativeName>
        <fullName evidence="13">Transmembrane protein 66</fullName>
    </alternativeName>
</protein>
<dbReference type="GO" id="GO:0005789">
    <property type="term" value="C:endoplasmic reticulum membrane"/>
    <property type="evidence" value="ECO:0007669"/>
    <property type="project" value="UniProtKB-SubCell"/>
</dbReference>
<dbReference type="EMBL" id="ML995483">
    <property type="protein sequence ID" value="KAF2142790.1"/>
    <property type="molecule type" value="Genomic_DNA"/>
</dbReference>
<keyword evidence="8" id="KW-0256">Endoplasmic reticulum</keyword>
<evidence type="ECO:0000256" key="3">
    <source>
        <dbReference type="ARBA" id="ARBA00016584"/>
    </source>
</evidence>
<proteinExistence type="inferred from homology"/>
<keyword evidence="11" id="KW-0406">Ion transport</keyword>
<evidence type="ECO:0000256" key="13">
    <source>
        <dbReference type="ARBA" id="ARBA00031116"/>
    </source>
</evidence>
<comment type="similarity">
    <text evidence="2">Belongs to the SARAF family.</text>
</comment>
<keyword evidence="9" id="KW-0106">Calcium</keyword>
<feature type="region of interest" description="Disordered" evidence="14">
    <location>
        <begin position="184"/>
        <end position="246"/>
    </location>
</feature>
<evidence type="ECO:0000256" key="4">
    <source>
        <dbReference type="ARBA" id="ARBA00022448"/>
    </source>
</evidence>
<dbReference type="GeneID" id="54301589"/>
<dbReference type="GO" id="GO:2001256">
    <property type="term" value="P:regulation of store-operated calcium entry"/>
    <property type="evidence" value="ECO:0007669"/>
    <property type="project" value="InterPro"/>
</dbReference>
<evidence type="ECO:0000313" key="18">
    <source>
        <dbReference type="Proteomes" id="UP000799438"/>
    </source>
</evidence>
<evidence type="ECO:0000256" key="11">
    <source>
        <dbReference type="ARBA" id="ARBA00023065"/>
    </source>
</evidence>
<dbReference type="PANTHER" id="PTHR15929:SF0">
    <property type="entry name" value="STORE-OPERATED CALCIUM ENTRY-ASSOCIATED REGULATORY FACTOR"/>
    <property type="match status" value="1"/>
</dbReference>
<organism evidence="17 18">
    <name type="scientific">Aplosporella prunicola CBS 121167</name>
    <dbReference type="NCBI Taxonomy" id="1176127"/>
    <lineage>
        <taxon>Eukaryota</taxon>
        <taxon>Fungi</taxon>
        <taxon>Dikarya</taxon>
        <taxon>Ascomycota</taxon>
        <taxon>Pezizomycotina</taxon>
        <taxon>Dothideomycetes</taxon>
        <taxon>Dothideomycetes incertae sedis</taxon>
        <taxon>Botryosphaeriales</taxon>
        <taxon>Aplosporellaceae</taxon>
        <taxon>Aplosporella</taxon>
    </lineage>
</organism>
<feature type="signal peptide" evidence="16">
    <location>
        <begin position="1"/>
        <end position="18"/>
    </location>
</feature>
<dbReference type="Proteomes" id="UP000799438">
    <property type="component" value="Unassembled WGS sequence"/>
</dbReference>
<evidence type="ECO:0000256" key="15">
    <source>
        <dbReference type="SAM" id="Phobius"/>
    </source>
</evidence>
<keyword evidence="5" id="KW-0109">Calcium transport</keyword>
<evidence type="ECO:0000256" key="9">
    <source>
        <dbReference type="ARBA" id="ARBA00022837"/>
    </source>
</evidence>
<keyword evidence="7 16" id="KW-0732">Signal</keyword>
<reference evidence="17" key="1">
    <citation type="journal article" date="2020" name="Stud. Mycol.">
        <title>101 Dothideomycetes genomes: a test case for predicting lifestyles and emergence of pathogens.</title>
        <authorList>
            <person name="Haridas S."/>
            <person name="Albert R."/>
            <person name="Binder M."/>
            <person name="Bloem J."/>
            <person name="Labutti K."/>
            <person name="Salamov A."/>
            <person name="Andreopoulos B."/>
            <person name="Baker S."/>
            <person name="Barry K."/>
            <person name="Bills G."/>
            <person name="Bluhm B."/>
            <person name="Cannon C."/>
            <person name="Castanera R."/>
            <person name="Culley D."/>
            <person name="Daum C."/>
            <person name="Ezra D."/>
            <person name="Gonzalez J."/>
            <person name="Henrissat B."/>
            <person name="Kuo A."/>
            <person name="Liang C."/>
            <person name="Lipzen A."/>
            <person name="Lutzoni F."/>
            <person name="Magnuson J."/>
            <person name="Mondo S."/>
            <person name="Nolan M."/>
            <person name="Ohm R."/>
            <person name="Pangilinan J."/>
            <person name="Park H.-J."/>
            <person name="Ramirez L."/>
            <person name="Alfaro M."/>
            <person name="Sun H."/>
            <person name="Tritt A."/>
            <person name="Yoshinaga Y."/>
            <person name="Zwiers L.-H."/>
            <person name="Turgeon B."/>
            <person name="Goodwin S."/>
            <person name="Spatafora J."/>
            <person name="Crous P."/>
            <person name="Grigoriev I."/>
        </authorList>
    </citation>
    <scope>NUCLEOTIDE SEQUENCE</scope>
    <source>
        <strain evidence="17">CBS 121167</strain>
    </source>
</reference>
<keyword evidence="6 15" id="KW-0812">Transmembrane</keyword>
<evidence type="ECO:0000256" key="6">
    <source>
        <dbReference type="ARBA" id="ARBA00022692"/>
    </source>
</evidence>
<evidence type="ECO:0000256" key="14">
    <source>
        <dbReference type="SAM" id="MobiDB-lite"/>
    </source>
</evidence>
<sequence>MRLSTSLCPALLATLAVAAPASRPSNSILLSNVKTLTLRHGLKTSARRVSPIPQLTCIGGDASGLYTVDVMRCKNAGADYDPEDIQWTCTASLPPEFKLGSTDVICEGYDGPDDPYILKGSCGVEYRLSLTEKGIEKYGHRRGHHNGSEGDDPVSPAVAAVFWLLFVAVLLYMLFKACIVGGGRARDPTTWTGPRGGGPGGGGGGGGGGGPYTDSPDDPPPPYMPTDDDDNNAAKPPGYGTDAGGRWKPGFWSGAGAGGAAGYAAGRAHGAWNNRNNNNGSSFAGPSNSRGGSWGSSSSGGSGGFGGGGGSSPAPSSSRYEGTGFGGTKRR</sequence>
<gene>
    <name evidence="17" type="ORF">K452DRAFT_317709</name>
</gene>
<accession>A0A6A6BF52</accession>
<comment type="subcellular location">
    <subcellularLocation>
        <location evidence="1">Endoplasmic reticulum membrane</location>
        <topology evidence="1">Single-pass type I membrane protein</topology>
    </subcellularLocation>
</comment>
<feature type="compositionally biased region" description="Gly residues" evidence="14">
    <location>
        <begin position="194"/>
        <end position="211"/>
    </location>
</feature>
<dbReference type="InterPro" id="IPR009567">
    <property type="entry name" value="SARAF"/>
</dbReference>
<evidence type="ECO:0000256" key="8">
    <source>
        <dbReference type="ARBA" id="ARBA00022824"/>
    </source>
</evidence>
<dbReference type="Pfam" id="PF06682">
    <property type="entry name" value="SARAF"/>
    <property type="match status" value="1"/>
</dbReference>
<feature type="transmembrane region" description="Helical" evidence="15">
    <location>
        <begin position="154"/>
        <end position="175"/>
    </location>
</feature>
<evidence type="ECO:0000313" key="17">
    <source>
        <dbReference type="EMBL" id="KAF2142790.1"/>
    </source>
</evidence>